<dbReference type="EMBL" id="BAAAZT010000057">
    <property type="protein sequence ID" value="GAA3903236.1"/>
    <property type="molecule type" value="Genomic_DNA"/>
</dbReference>
<dbReference type="PANTHER" id="PTHR30529:SF1">
    <property type="entry name" value="CYTOCHROME B561 HOMOLOG 2"/>
    <property type="match status" value="1"/>
</dbReference>
<dbReference type="InterPro" id="IPR011577">
    <property type="entry name" value="Cyt_b561_bac/Ni-Hgenase"/>
</dbReference>
<feature type="transmembrane region" description="Helical" evidence="13">
    <location>
        <begin position="48"/>
        <end position="70"/>
    </location>
</feature>
<reference evidence="16" key="1">
    <citation type="journal article" date="2019" name="Int. J. Syst. Evol. Microbiol.">
        <title>The Global Catalogue of Microorganisms (GCM) 10K type strain sequencing project: providing services to taxonomists for standard genome sequencing and annotation.</title>
        <authorList>
            <consortium name="The Broad Institute Genomics Platform"/>
            <consortium name="The Broad Institute Genome Sequencing Center for Infectious Disease"/>
            <person name="Wu L."/>
            <person name="Ma J."/>
        </authorList>
    </citation>
    <scope>NUCLEOTIDE SEQUENCE [LARGE SCALE GENOMIC DNA]</scope>
    <source>
        <strain evidence="16">JCM 16914</strain>
    </source>
</reference>
<sequence length="190" mass="21471">MTYHDTRRRYGAVSLLFHWAMALLIIAQFMALGGYINDGEHWIGNTIVPWHVDIGLLLLVLVSLRVLWMLGQREHRPELRGRHAMQLMAKGGHLLLYVCMILMPVTGILIMVGEGHSLGFFGLQLLAERETEMSWAIMLGESHAPISWLFVALVLGHLGAALYHHFVKHDDTLQRMTARSSLRSPNNGTK</sequence>
<evidence type="ECO:0000256" key="12">
    <source>
        <dbReference type="ARBA" id="ARBA00037975"/>
    </source>
</evidence>
<feature type="transmembrane region" description="Helical" evidence="13">
    <location>
        <begin position="146"/>
        <end position="166"/>
    </location>
</feature>
<evidence type="ECO:0000256" key="6">
    <source>
        <dbReference type="ARBA" id="ARBA00022692"/>
    </source>
</evidence>
<dbReference type="PANTHER" id="PTHR30529">
    <property type="entry name" value="CYTOCHROME B561"/>
    <property type="match status" value="1"/>
</dbReference>
<feature type="transmembrane region" description="Helical" evidence="13">
    <location>
        <begin position="12"/>
        <end position="36"/>
    </location>
</feature>
<keyword evidence="8" id="KW-0249">Electron transport</keyword>
<evidence type="ECO:0000256" key="9">
    <source>
        <dbReference type="ARBA" id="ARBA00022989"/>
    </source>
</evidence>
<gene>
    <name evidence="15" type="ORF">GCM10022228_11890</name>
</gene>
<keyword evidence="4" id="KW-1003">Cell membrane</keyword>
<evidence type="ECO:0000256" key="13">
    <source>
        <dbReference type="SAM" id="Phobius"/>
    </source>
</evidence>
<feature type="transmembrane region" description="Helical" evidence="13">
    <location>
        <begin position="91"/>
        <end position="112"/>
    </location>
</feature>
<evidence type="ECO:0000256" key="1">
    <source>
        <dbReference type="ARBA" id="ARBA00001970"/>
    </source>
</evidence>
<organism evidence="15 16">
    <name type="scientific">Halomonas cibimaris</name>
    <dbReference type="NCBI Taxonomy" id="657012"/>
    <lineage>
        <taxon>Bacteria</taxon>
        <taxon>Pseudomonadati</taxon>
        <taxon>Pseudomonadota</taxon>
        <taxon>Gammaproteobacteria</taxon>
        <taxon>Oceanospirillales</taxon>
        <taxon>Halomonadaceae</taxon>
        <taxon>Halomonas</taxon>
    </lineage>
</organism>
<keyword evidence="11 13" id="KW-0472">Membrane</keyword>
<keyword evidence="3" id="KW-0813">Transport</keyword>
<keyword evidence="16" id="KW-1185">Reference proteome</keyword>
<keyword evidence="6 13" id="KW-0812">Transmembrane</keyword>
<dbReference type="RefSeq" id="WP_311883922.1">
    <property type="nucleotide sequence ID" value="NZ_BAAAZT010000057.1"/>
</dbReference>
<accession>A0ABP7LNS0</accession>
<evidence type="ECO:0000256" key="5">
    <source>
        <dbReference type="ARBA" id="ARBA00022617"/>
    </source>
</evidence>
<evidence type="ECO:0000256" key="4">
    <source>
        <dbReference type="ARBA" id="ARBA00022475"/>
    </source>
</evidence>
<dbReference type="Pfam" id="PF01292">
    <property type="entry name" value="Ni_hydr_CYTB"/>
    <property type="match status" value="1"/>
</dbReference>
<protein>
    <submittedName>
        <fullName evidence="15">Cytochrome b</fullName>
    </submittedName>
</protein>
<comment type="subcellular location">
    <subcellularLocation>
        <location evidence="2">Cell membrane</location>
        <topology evidence="2">Multi-pass membrane protein</topology>
    </subcellularLocation>
</comment>
<dbReference type="InterPro" id="IPR016174">
    <property type="entry name" value="Di-haem_cyt_TM"/>
</dbReference>
<evidence type="ECO:0000313" key="15">
    <source>
        <dbReference type="EMBL" id="GAA3903236.1"/>
    </source>
</evidence>
<evidence type="ECO:0000256" key="11">
    <source>
        <dbReference type="ARBA" id="ARBA00023136"/>
    </source>
</evidence>
<evidence type="ECO:0000256" key="8">
    <source>
        <dbReference type="ARBA" id="ARBA00022982"/>
    </source>
</evidence>
<keyword evidence="5" id="KW-0349">Heme</keyword>
<evidence type="ECO:0000256" key="7">
    <source>
        <dbReference type="ARBA" id="ARBA00022723"/>
    </source>
</evidence>
<comment type="caution">
    <text evidence="15">The sequence shown here is derived from an EMBL/GenBank/DDBJ whole genome shotgun (WGS) entry which is preliminary data.</text>
</comment>
<dbReference type="SUPFAM" id="SSF81342">
    <property type="entry name" value="Transmembrane di-heme cytochromes"/>
    <property type="match status" value="1"/>
</dbReference>
<evidence type="ECO:0000259" key="14">
    <source>
        <dbReference type="Pfam" id="PF01292"/>
    </source>
</evidence>
<dbReference type="InterPro" id="IPR052168">
    <property type="entry name" value="Cytochrome_b561_oxidase"/>
</dbReference>
<comment type="similarity">
    <text evidence="12">Belongs to the cytochrome b561 family.</text>
</comment>
<feature type="domain" description="Cytochrome b561 bacterial/Ni-hydrogenase" evidence="14">
    <location>
        <begin position="9"/>
        <end position="177"/>
    </location>
</feature>
<dbReference type="Proteomes" id="UP001500133">
    <property type="component" value="Unassembled WGS sequence"/>
</dbReference>
<keyword evidence="10" id="KW-0408">Iron</keyword>
<proteinExistence type="inferred from homology"/>
<evidence type="ECO:0000256" key="10">
    <source>
        <dbReference type="ARBA" id="ARBA00023004"/>
    </source>
</evidence>
<dbReference type="Gene3D" id="1.20.950.20">
    <property type="entry name" value="Transmembrane di-heme cytochromes, Chain C"/>
    <property type="match status" value="1"/>
</dbReference>
<comment type="cofactor">
    <cofactor evidence="1">
        <name>heme b</name>
        <dbReference type="ChEBI" id="CHEBI:60344"/>
    </cofactor>
</comment>
<evidence type="ECO:0000313" key="16">
    <source>
        <dbReference type="Proteomes" id="UP001500133"/>
    </source>
</evidence>
<keyword evidence="9 13" id="KW-1133">Transmembrane helix</keyword>
<keyword evidence="7" id="KW-0479">Metal-binding</keyword>
<evidence type="ECO:0000256" key="3">
    <source>
        <dbReference type="ARBA" id="ARBA00022448"/>
    </source>
</evidence>
<name>A0ABP7LNS0_9GAMM</name>
<evidence type="ECO:0000256" key="2">
    <source>
        <dbReference type="ARBA" id="ARBA00004651"/>
    </source>
</evidence>